<evidence type="ECO:0000256" key="1">
    <source>
        <dbReference type="ARBA" id="ARBA00022857"/>
    </source>
</evidence>
<evidence type="ECO:0000259" key="4">
    <source>
        <dbReference type="SMART" id="SM00829"/>
    </source>
</evidence>
<name>A0A853G5G6_9BURK</name>
<dbReference type="InterPro" id="IPR011032">
    <property type="entry name" value="GroES-like_sf"/>
</dbReference>
<dbReference type="GO" id="GO:0035925">
    <property type="term" value="F:mRNA 3'-UTR AU-rich region binding"/>
    <property type="evidence" value="ECO:0007669"/>
    <property type="project" value="TreeGrafter"/>
</dbReference>
<evidence type="ECO:0000313" key="5">
    <source>
        <dbReference type="EMBL" id="NYT51417.1"/>
    </source>
</evidence>
<dbReference type="AlphaFoldDB" id="A0A853G5G6"/>
<dbReference type="RefSeq" id="WP_180158088.1">
    <property type="nucleotide sequence ID" value="NZ_JACCEM010000011.1"/>
</dbReference>
<dbReference type="PROSITE" id="PS00059">
    <property type="entry name" value="ADH_ZINC"/>
    <property type="match status" value="1"/>
</dbReference>
<dbReference type="CDD" id="cd05286">
    <property type="entry name" value="QOR2"/>
    <property type="match status" value="1"/>
</dbReference>
<dbReference type="GO" id="GO:0016616">
    <property type="term" value="F:oxidoreductase activity, acting on the CH-OH group of donors, NAD or NADP as acceptor"/>
    <property type="evidence" value="ECO:0007669"/>
    <property type="project" value="UniProtKB-ARBA"/>
</dbReference>
<comment type="caution">
    <text evidence="5">The sequence shown here is derived from an EMBL/GenBank/DDBJ whole genome shotgun (WGS) entry which is preliminary data.</text>
</comment>
<dbReference type="EMBL" id="JACCEM010000011">
    <property type="protein sequence ID" value="NYT51417.1"/>
    <property type="molecule type" value="Genomic_DNA"/>
</dbReference>
<sequence>MNQTLAVQLTEFGPPEVMALREFDLPPPGAGEIRLRQTAIGFNYIDVYQRTGKYPLPTPTGLGHEAAGVVTAVGEGVADFRPGDRVVYMNAGIGAYATQRNIPAERAVRLPEGIDEASAAALFFKAMTAQYLLHKTYRVGPGDTVLVHAAAGGVGQILSAWAKALGATVIGTAGSPEKCAVARQAGCDAAVDYSASGWVERVIDAAAGGKASVVYDSVGRHTFMGSLDCARPFGHVVVFGAASGPIPPFDVELLNKKGCLYLTRPSVFPHNAEVGVFRANAQMVFDAYSRGIIRANIGARFPFSEVARAHAAAEARATTGAIVMVP</sequence>
<dbReference type="PANTHER" id="PTHR48106">
    <property type="entry name" value="QUINONE OXIDOREDUCTASE PIG3-RELATED"/>
    <property type="match status" value="1"/>
</dbReference>
<dbReference type="GO" id="GO:0003960">
    <property type="term" value="F:quinone reductase (NADPH) activity"/>
    <property type="evidence" value="ECO:0007669"/>
    <property type="project" value="InterPro"/>
</dbReference>
<dbReference type="GO" id="GO:0008270">
    <property type="term" value="F:zinc ion binding"/>
    <property type="evidence" value="ECO:0007669"/>
    <property type="project" value="InterPro"/>
</dbReference>
<dbReference type="SUPFAM" id="SSF50129">
    <property type="entry name" value="GroES-like"/>
    <property type="match status" value="1"/>
</dbReference>
<dbReference type="InterPro" id="IPR013154">
    <property type="entry name" value="ADH-like_N"/>
</dbReference>
<dbReference type="InterPro" id="IPR020843">
    <property type="entry name" value="ER"/>
</dbReference>
<keyword evidence="1" id="KW-0521">NADP</keyword>
<keyword evidence="3" id="KW-0862">Zinc</keyword>
<dbReference type="Pfam" id="PF08240">
    <property type="entry name" value="ADH_N"/>
    <property type="match status" value="1"/>
</dbReference>
<dbReference type="SUPFAM" id="SSF51735">
    <property type="entry name" value="NAD(P)-binding Rossmann-fold domains"/>
    <property type="match status" value="1"/>
</dbReference>
<keyword evidence="6" id="KW-1185">Reference proteome</keyword>
<dbReference type="InterPro" id="IPR047618">
    <property type="entry name" value="QOR-like"/>
</dbReference>
<organism evidence="5 6">
    <name type="scientific">Parapusillimonas granuli</name>
    <dbReference type="NCBI Taxonomy" id="380911"/>
    <lineage>
        <taxon>Bacteria</taxon>
        <taxon>Pseudomonadati</taxon>
        <taxon>Pseudomonadota</taxon>
        <taxon>Betaproteobacteria</taxon>
        <taxon>Burkholderiales</taxon>
        <taxon>Alcaligenaceae</taxon>
        <taxon>Parapusillimonas</taxon>
    </lineage>
</organism>
<dbReference type="Gene3D" id="3.40.50.720">
    <property type="entry name" value="NAD(P)-binding Rossmann-like Domain"/>
    <property type="match status" value="1"/>
</dbReference>
<dbReference type="InterPro" id="IPR002328">
    <property type="entry name" value="ADH_Zn_CS"/>
</dbReference>
<gene>
    <name evidence="5" type="ORF">H0A72_19065</name>
</gene>
<evidence type="ECO:0000313" key="6">
    <source>
        <dbReference type="Proteomes" id="UP000559809"/>
    </source>
</evidence>
<dbReference type="Proteomes" id="UP000559809">
    <property type="component" value="Unassembled WGS sequence"/>
</dbReference>
<dbReference type="GO" id="GO:0005829">
    <property type="term" value="C:cytosol"/>
    <property type="evidence" value="ECO:0007669"/>
    <property type="project" value="TreeGrafter"/>
</dbReference>
<dbReference type="InterPro" id="IPR036291">
    <property type="entry name" value="NAD(P)-bd_dom_sf"/>
</dbReference>
<evidence type="ECO:0000256" key="2">
    <source>
        <dbReference type="ARBA" id="ARBA00023002"/>
    </source>
</evidence>
<protein>
    <submittedName>
        <fullName evidence="5">Quinone oxidoreductase</fullName>
    </submittedName>
</protein>
<dbReference type="Pfam" id="PF00107">
    <property type="entry name" value="ADH_zinc_N"/>
    <property type="match status" value="1"/>
</dbReference>
<dbReference type="SMART" id="SM00829">
    <property type="entry name" value="PKS_ER"/>
    <property type="match status" value="1"/>
</dbReference>
<keyword evidence="3" id="KW-0479">Metal-binding</keyword>
<dbReference type="FunFam" id="3.40.50.720:FF:000053">
    <property type="entry name" value="Quinone oxidoreductase 1"/>
    <property type="match status" value="1"/>
</dbReference>
<dbReference type="GO" id="GO:0070402">
    <property type="term" value="F:NADPH binding"/>
    <property type="evidence" value="ECO:0007669"/>
    <property type="project" value="TreeGrafter"/>
</dbReference>
<evidence type="ECO:0000256" key="3">
    <source>
        <dbReference type="RuleBase" id="RU361277"/>
    </source>
</evidence>
<accession>A0A853G5G6</accession>
<reference evidence="5 6" key="1">
    <citation type="submission" date="2020-07" db="EMBL/GenBank/DDBJ databases">
        <title>Taxonomic revisions and descriptions of new bacterial species based on genomic comparisons in the high-G+C-content subgroup of the family Alcaligenaceae.</title>
        <authorList>
            <person name="Szabo A."/>
            <person name="Felfoldi T."/>
        </authorList>
    </citation>
    <scope>NUCLEOTIDE SEQUENCE [LARGE SCALE GENOMIC DNA]</scope>
    <source>
        <strain evidence="5 6">LMG 24012</strain>
    </source>
</reference>
<proteinExistence type="inferred from homology"/>
<comment type="similarity">
    <text evidence="3">Belongs to the zinc-containing alcohol dehydrogenase family.</text>
</comment>
<dbReference type="Gene3D" id="3.90.180.10">
    <property type="entry name" value="Medium-chain alcohol dehydrogenases, catalytic domain"/>
    <property type="match status" value="1"/>
</dbReference>
<dbReference type="InterPro" id="IPR013149">
    <property type="entry name" value="ADH-like_C"/>
</dbReference>
<keyword evidence="2" id="KW-0560">Oxidoreductase</keyword>
<feature type="domain" description="Enoyl reductase (ER)" evidence="4">
    <location>
        <begin position="13"/>
        <end position="324"/>
    </location>
</feature>
<comment type="cofactor">
    <cofactor evidence="3">
        <name>Zn(2+)</name>
        <dbReference type="ChEBI" id="CHEBI:29105"/>
    </cofactor>
</comment>
<dbReference type="PANTHER" id="PTHR48106:SF13">
    <property type="entry name" value="QUINONE OXIDOREDUCTASE-RELATED"/>
    <property type="match status" value="1"/>
</dbReference>